<name>A0ABX2T944_9PROT</name>
<dbReference type="Pfam" id="PF10262">
    <property type="entry name" value="Rdx"/>
    <property type="match status" value="1"/>
</dbReference>
<dbReference type="SUPFAM" id="SSF52833">
    <property type="entry name" value="Thioredoxin-like"/>
    <property type="match status" value="1"/>
</dbReference>
<keyword evidence="4" id="KW-1185">Reference proteome</keyword>
<comment type="caution">
    <text evidence="3">The sequence shown here is derived from an EMBL/GenBank/DDBJ whole genome shotgun (WGS) entry which is preliminary data.</text>
</comment>
<dbReference type="RefSeq" id="WP_180281540.1">
    <property type="nucleotide sequence ID" value="NZ_JABFDB010000004.1"/>
</dbReference>
<evidence type="ECO:0000256" key="2">
    <source>
        <dbReference type="SAM" id="MobiDB-lite"/>
    </source>
</evidence>
<protein>
    <submittedName>
        <fullName evidence="3">SelT/SelW/SelH family protein</fullName>
    </submittedName>
</protein>
<dbReference type="NCBIfam" id="TIGR02174">
    <property type="entry name" value="CXXU_selWTH"/>
    <property type="match status" value="1"/>
</dbReference>
<sequence length="119" mass="12873">MTTPPASLPVVEIEYCRQCRWLLRAAWMAQELLTTFEDELGGVTLVPGTGGVFIVRTAGTVVWSRKEEGRFPDITELKQRVRDVAAPDKPLGHADRKKGEAVASGPHPNPPPSPTGEGA</sequence>
<feature type="compositionally biased region" description="Basic and acidic residues" evidence="2">
    <location>
        <begin position="82"/>
        <end position="100"/>
    </location>
</feature>
<dbReference type="InterPro" id="IPR011893">
    <property type="entry name" value="Selenoprotein_Rdx-typ"/>
</dbReference>
<gene>
    <name evidence="3" type="ORF">HND93_08635</name>
</gene>
<keyword evidence="1" id="KW-0676">Redox-active center</keyword>
<dbReference type="Proteomes" id="UP000584642">
    <property type="component" value="Unassembled WGS sequence"/>
</dbReference>
<proteinExistence type="predicted"/>
<feature type="region of interest" description="Disordered" evidence="2">
    <location>
        <begin position="82"/>
        <end position="119"/>
    </location>
</feature>
<evidence type="ECO:0000313" key="4">
    <source>
        <dbReference type="Proteomes" id="UP000584642"/>
    </source>
</evidence>
<dbReference type="PANTHER" id="PTHR36417:SF2">
    <property type="entry name" value="SELENOPROTEIN DOMAIN PROTEIN (AFU_ORTHOLOGUE AFUA_1G05220)"/>
    <property type="match status" value="1"/>
</dbReference>
<evidence type="ECO:0000256" key="1">
    <source>
        <dbReference type="ARBA" id="ARBA00023284"/>
    </source>
</evidence>
<dbReference type="PANTHER" id="PTHR36417">
    <property type="entry name" value="SELENOPROTEIN DOMAIN PROTEIN (AFU_ORTHOLOGUE AFUA_1G05220)"/>
    <property type="match status" value="1"/>
</dbReference>
<dbReference type="Gene3D" id="3.40.30.10">
    <property type="entry name" value="Glutaredoxin"/>
    <property type="match status" value="1"/>
</dbReference>
<feature type="compositionally biased region" description="Pro residues" evidence="2">
    <location>
        <begin position="107"/>
        <end position="119"/>
    </location>
</feature>
<accession>A0ABX2T944</accession>
<dbReference type="EMBL" id="JABFDB010000004">
    <property type="protein sequence ID" value="NYZ19776.1"/>
    <property type="molecule type" value="Genomic_DNA"/>
</dbReference>
<dbReference type="InterPro" id="IPR036249">
    <property type="entry name" value="Thioredoxin-like_sf"/>
</dbReference>
<organism evidence="3 4">
    <name type="scientific">Azospirillum oleiclasticum</name>
    <dbReference type="NCBI Taxonomy" id="2735135"/>
    <lineage>
        <taxon>Bacteria</taxon>
        <taxon>Pseudomonadati</taxon>
        <taxon>Pseudomonadota</taxon>
        <taxon>Alphaproteobacteria</taxon>
        <taxon>Rhodospirillales</taxon>
        <taxon>Azospirillaceae</taxon>
        <taxon>Azospirillum</taxon>
    </lineage>
</organism>
<evidence type="ECO:0000313" key="3">
    <source>
        <dbReference type="EMBL" id="NYZ19776.1"/>
    </source>
</evidence>
<reference evidence="3 4" key="1">
    <citation type="submission" date="2020-05" db="EMBL/GenBank/DDBJ databases">
        <title>Azospirillum oleiclasticum sp. nov, a nitrogen-fixing and heavy crude oil-emulsifying bacterium isolated from the crude oil of Yumen Oilfield.</title>
        <authorList>
            <person name="Wu D."/>
            <person name="Cai M."/>
            <person name="Zhang X."/>
        </authorList>
    </citation>
    <scope>NUCLEOTIDE SEQUENCE [LARGE SCALE GENOMIC DNA]</scope>
    <source>
        <strain evidence="3 4">ROY-1-1-2</strain>
    </source>
</reference>